<evidence type="ECO:0000256" key="9">
    <source>
        <dbReference type="ARBA" id="ARBA00022984"/>
    </source>
</evidence>
<dbReference type="RefSeq" id="WP_243011227.1">
    <property type="nucleotide sequence ID" value="NZ_JALGAR010000001.1"/>
</dbReference>
<keyword evidence="8 12" id="KW-0133">Cell shape</keyword>
<keyword evidence="3 12" id="KW-0436">Ligase</keyword>
<evidence type="ECO:0000259" key="17">
    <source>
        <dbReference type="PROSITE" id="PS50975"/>
    </source>
</evidence>
<dbReference type="Proteomes" id="UP001165341">
    <property type="component" value="Unassembled WGS sequence"/>
</dbReference>
<evidence type="ECO:0000256" key="15">
    <source>
        <dbReference type="PIRSR" id="PIRSR039102-3"/>
    </source>
</evidence>
<protein>
    <recommendedName>
        <fullName evidence="12">D-alanine--D-alanine ligase</fullName>
        <ecNumber evidence="12">6.3.2.4</ecNumber>
    </recommendedName>
    <alternativeName>
        <fullName evidence="12">D-Ala-D-Ala ligase</fullName>
    </alternativeName>
    <alternativeName>
        <fullName evidence="12">D-alanylalanine synthetase</fullName>
    </alternativeName>
</protein>
<dbReference type="PANTHER" id="PTHR23132">
    <property type="entry name" value="D-ALANINE--D-ALANINE LIGASE"/>
    <property type="match status" value="1"/>
</dbReference>
<feature type="active site" evidence="13">
    <location>
        <position position="200"/>
    </location>
</feature>
<evidence type="ECO:0000256" key="7">
    <source>
        <dbReference type="ARBA" id="ARBA00022842"/>
    </source>
</evidence>
<dbReference type="Pfam" id="PF01820">
    <property type="entry name" value="Dala_Dala_lig_N"/>
    <property type="match status" value="1"/>
</dbReference>
<dbReference type="NCBIfam" id="TIGR01205">
    <property type="entry name" value="D_ala_D_alaTIGR"/>
    <property type="match status" value="1"/>
</dbReference>
<dbReference type="PIRSF" id="PIRSF039102">
    <property type="entry name" value="Ddl/VanB"/>
    <property type="match status" value="1"/>
</dbReference>
<dbReference type="PROSITE" id="PS50975">
    <property type="entry name" value="ATP_GRASP"/>
    <property type="match status" value="1"/>
</dbReference>
<dbReference type="Gene3D" id="3.30.470.20">
    <property type="entry name" value="ATP-grasp fold, B domain"/>
    <property type="match status" value="1"/>
</dbReference>
<dbReference type="InterPro" id="IPR000291">
    <property type="entry name" value="D-Ala_lig_Van_CS"/>
</dbReference>
<keyword evidence="7 15" id="KW-0460">Magnesium</keyword>
<dbReference type="InterPro" id="IPR011761">
    <property type="entry name" value="ATP-grasp"/>
</dbReference>
<comment type="catalytic activity">
    <reaction evidence="12">
        <text>2 D-alanine + ATP = D-alanyl-D-alanine + ADP + phosphate + H(+)</text>
        <dbReference type="Rhea" id="RHEA:11224"/>
        <dbReference type="ChEBI" id="CHEBI:15378"/>
        <dbReference type="ChEBI" id="CHEBI:30616"/>
        <dbReference type="ChEBI" id="CHEBI:43474"/>
        <dbReference type="ChEBI" id="CHEBI:57416"/>
        <dbReference type="ChEBI" id="CHEBI:57822"/>
        <dbReference type="ChEBI" id="CHEBI:456216"/>
        <dbReference type="EC" id="6.3.2.4"/>
    </reaction>
</comment>
<evidence type="ECO:0000256" key="13">
    <source>
        <dbReference type="PIRSR" id="PIRSR039102-1"/>
    </source>
</evidence>
<organism evidence="18 19">
    <name type="scientific">Cryobacterium zhongshanensis</name>
    <dbReference type="NCBI Taxonomy" id="2928153"/>
    <lineage>
        <taxon>Bacteria</taxon>
        <taxon>Bacillati</taxon>
        <taxon>Actinomycetota</taxon>
        <taxon>Actinomycetes</taxon>
        <taxon>Micrococcales</taxon>
        <taxon>Microbacteriaceae</taxon>
        <taxon>Cryobacterium</taxon>
    </lineage>
</organism>
<evidence type="ECO:0000256" key="14">
    <source>
        <dbReference type="PIRSR" id="PIRSR039102-2"/>
    </source>
</evidence>
<dbReference type="GO" id="GO:0008716">
    <property type="term" value="F:D-alanine-D-alanine ligase activity"/>
    <property type="evidence" value="ECO:0007669"/>
    <property type="project" value="UniProtKB-UniRule"/>
</dbReference>
<feature type="binding site" evidence="14">
    <location>
        <position position="148"/>
    </location>
    <ligand>
        <name>ATP</name>
        <dbReference type="ChEBI" id="CHEBI:30616"/>
    </ligand>
</feature>
<evidence type="ECO:0000256" key="8">
    <source>
        <dbReference type="ARBA" id="ARBA00022960"/>
    </source>
</evidence>
<dbReference type="InterPro" id="IPR011095">
    <property type="entry name" value="Dala_Dala_lig_C"/>
</dbReference>
<feature type="binding site" evidence="14">
    <location>
        <begin position="326"/>
        <end position="327"/>
    </location>
    <ligand>
        <name>ATP</name>
        <dbReference type="ChEBI" id="CHEBI:30616"/>
    </ligand>
</feature>
<gene>
    <name evidence="12" type="primary">ddl</name>
    <name evidence="18" type="ORF">MQH31_05500</name>
</gene>
<feature type="binding site" evidence="15">
    <location>
        <position position="327"/>
    </location>
    <ligand>
        <name>Mg(2+)</name>
        <dbReference type="ChEBI" id="CHEBI:18420"/>
        <label>2</label>
    </ligand>
</feature>
<sequence>MTDKLTVALLFGGRSSEHSISCATAGGVLAAIDRSRYDVIPIGITRDGAFVLEADDPAHFALGSSAAELPVVTDNGTRVHWPESALDRTLRVVDVPGGTARSLGTVDLVFPILHGPYGEDGTIQGLLELLGLPFVGSGVLASALGMDKHFTKTVFQQASLPVAPWRTITAADWAEAPGMAYAALAELGLPAFVKPARAGSSVGVSRVTDPAELVRAMETALAEDDKVLIEAGLVGRELEVAVLQGRPGEPSRASVAGEVLVTGRDFYDFDAKYLGAAGIELVCPAALEPAELAEMQRMAIRAFDAIDGAGLARVDFFLTDTGWVINEINTMPGFTPISMFPTCWLQSGYTYPALIDELISVALARRGVRTNSTEILV</sequence>
<dbReference type="GO" id="GO:0071555">
    <property type="term" value="P:cell wall organization"/>
    <property type="evidence" value="ECO:0007669"/>
    <property type="project" value="UniProtKB-KW"/>
</dbReference>
<evidence type="ECO:0000256" key="1">
    <source>
        <dbReference type="ARBA" id="ARBA00001936"/>
    </source>
</evidence>
<dbReference type="GO" id="GO:0008360">
    <property type="term" value="P:regulation of cell shape"/>
    <property type="evidence" value="ECO:0007669"/>
    <property type="project" value="UniProtKB-KW"/>
</dbReference>
<keyword evidence="11 12" id="KW-0961">Cell wall biogenesis/degradation</keyword>
<dbReference type="GO" id="GO:0005829">
    <property type="term" value="C:cytosol"/>
    <property type="evidence" value="ECO:0007669"/>
    <property type="project" value="TreeGrafter"/>
</dbReference>
<comment type="cofactor">
    <cofactor evidence="1">
        <name>Mn(2+)</name>
        <dbReference type="ChEBI" id="CHEBI:29035"/>
    </cofactor>
</comment>
<dbReference type="AlphaFoldDB" id="A0AA41QTB1"/>
<proteinExistence type="inferred from homology"/>
<feature type="binding site" evidence="15">
    <location>
        <position position="315"/>
    </location>
    <ligand>
        <name>Mg(2+)</name>
        <dbReference type="ChEBI" id="CHEBI:18420"/>
        <label>1</label>
    </ligand>
</feature>
<feature type="binding site" evidence="14">
    <location>
        <begin position="192"/>
        <end position="194"/>
    </location>
    <ligand>
        <name>ATP</name>
        <dbReference type="ChEBI" id="CHEBI:30616"/>
    </ligand>
</feature>
<comment type="caution">
    <text evidence="18">The sequence shown here is derived from an EMBL/GenBank/DDBJ whole genome shotgun (WGS) entry which is preliminary data.</text>
</comment>
<evidence type="ECO:0000256" key="5">
    <source>
        <dbReference type="ARBA" id="ARBA00022741"/>
    </source>
</evidence>
<evidence type="ECO:0000313" key="18">
    <source>
        <dbReference type="EMBL" id="MCI4657266.1"/>
    </source>
</evidence>
<dbReference type="Pfam" id="PF07478">
    <property type="entry name" value="Dala_Dala_lig_C"/>
    <property type="match status" value="1"/>
</dbReference>
<evidence type="ECO:0000256" key="10">
    <source>
        <dbReference type="ARBA" id="ARBA00023211"/>
    </source>
</evidence>
<dbReference type="EMBL" id="JALGAR010000001">
    <property type="protein sequence ID" value="MCI4657266.1"/>
    <property type="molecule type" value="Genomic_DNA"/>
</dbReference>
<keyword evidence="12" id="KW-0963">Cytoplasm</keyword>
<evidence type="ECO:0000256" key="16">
    <source>
        <dbReference type="PROSITE-ProRule" id="PRU00409"/>
    </source>
</evidence>
<dbReference type="GO" id="GO:0005524">
    <property type="term" value="F:ATP binding"/>
    <property type="evidence" value="ECO:0007669"/>
    <property type="project" value="UniProtKB-UniRule"/>
</dbReference>
<feature type="domain" description="ATP-grasp" evidence="17">
    <location>
        <begin position="152"/>
        <end position="360"/>
    </location>
</feature>
<keyword evidence="5 14" id="KW-0547">Nucleotide-binding</keyword>
<dbReference type="GO" id="GO:0046872">
    <property type="term" value="F:metal ion binding"/>
    <property type="evidence" value="ECO:0007669"/>
    <property type="project" value="UniProtKB-KW"/>
</dbReference>
<dbReference type="SUPFAM" id="SSF56059">
    <property type="entry name" value="Glutathione synthetase ATP-binding domain-like"/>
    <property type="match status" value="1"/>
</dbReference>
<comment type="similarity">
    <text evidence="2 12">Belongs to the D-alanine--D-alanine ligase family.</text>
</comment>
<comment type="function">
    <text evidence="12">Cell wall formation.</text>
</comment>
<feature type="binding site" evidence="15">
    <location>
        <position position="327"/>
    </location>
    <ligand>
        <name>Mg(2+)</name>
        <dbReference type="ChEBI" id="CHEBI:18420"/>
        <label>1</label>
    </ligand>
</feature>
<evidence type="ECO:0000256" key="12">
    <source>
        <dbReference type="HAMAP-Rule" id="MF_00047"/>
    </source>
</evidence>
<comment type="cofactor">
    <cofactor evidence="15">
        <name>Mg(2+)</name>
        <dbReference type="ChEBI" id="CHEBI:18420"/>
    </cofactor>
    <cofactor evidence="15">
        <name>Mn(2+)</name>
        <dbReference type="ChEBI" id="CHEBI:29035"/>
    </cofactor>
    <text evidence="15">Binds 2 magnesium or manganese ions per subunit.</text>
</comment>
<evidence type="ECO:0000256" key="6">
    <source>
        <dbReference type="ARBA" id="ARBA00022840"/>
    </source>
</evidence>
<reference evidence="18" key="1">
    <citation type="submission" date="2022-03" db="EMBL/GenBank/DDBJ databases">
        <title>Cryobacterium sp. nov. strain ZS14-85, isolated from Antarctic soil.</title>
        <authorList>
            <person name="Li J."/>
            <person name="Niu G."/>
        </authorList>
    </citation>
    <scope>NUCLEOTIDE SEQUENCE</scope>
    <source>
        <strain evidence="18">ZS14-85</strain>
    </source>
</reference>
<keyword evidence="9 12" id="KW-0573">Peptidoglycan synthesis</keyword>
<feature type="active site" evidence="13">
    <location>
        <position position="17"/>
    </location>
</feature>
<feature type="active site" evidence="13">
    <location>
        <position position="338"/>
    </location>
</feature>
<keyword evidence="10 15" id="KW-0464">Manganese</keyword>
<feature type="binding site" evidence="15">
    <location>
        <position position="329"/>
    </location>
    <ligand>
        <name>Mg(2+)</name>
        <dbReference type="ChEBI" id="CHEBI:18420"/>
        <label>2</label>
    </ligand>
</feature>
<name>A0AA41QTB1_9MICO</name>
<evidence type="ECO:0000256" key="3">
    <source>
        <dbReference type="ARBA" id="ARBA00022598"/>
    </source>
</evidence>
<feature type="binding site" evidence="14">
    <location>
        <begin position="230"/>
        <end position="237"/>
    </location>
    <ligand>
        <name>ATP</name>
        <dbReference type="ChEBI" id="CHEBI:30616"/>
    </ligand>
</feature>
<evidence type="ECO:0000256" key="4">
    <source>
        <dbReference type="ARBA" id="ARBA00022723"/>
    </source>
</evidence>
<dbReference type="HAMAP" id="MF_00047">
    <property type="entry name" value="Dala_Dala_lig"/>
    <property type="match status" value="1"/>
</dbReference>
<comment type="subcellular location">
    <subcellularLocation>
        <location evidence="12">Cytoplasm</location>
    </subcellularLocation>
</comment>
<dbReference type="Gene3D" id="3.40.50.20">
    <property type="match status" value="1"/>
</dbReference>
<dbReference type="Gene3D" id="3.30.1490.20">
    <property type="entry name" value="ATP-grasp fold, A domain"/>
    <property type="match status" value="1"/>
</dbReference>
<keyword evidence="6 16" id="KW-0067">ATP-binding</keyword>
<dbReference type="InterPro" id="IPR005905">
    <property type="entry name" value="D_ala_D_ala"/>
</dbReference>
<dbReference type="PROSITE" id="PS00843">
    <property type="entry name" value="DALA_DALA_LIGASE_1"/>
    <property type="match status" value="1"/>
</dbReference>
<comment type="pathway">
    <text evidence="12">Cell wall biogenesis; peptidoglycan biosynthesis.</text>
</comment>
<dbReference type="PROSITE" id="PS00844">
    <property type="entry name" value="DALA_DALA_LIGASE_2"/>
    <property type="match status" value="1"/>
</dbReference>
<evidence type="ECO:0000256" key="2">
    <source>
        <dbReference type="ARBA" id="ARBA00010871"/>
    </source>
</evidence>
<keyword evidence="4 15" id="KW-0479">Metal-binding</keyword>
<accession>A0AA41QTB1</accession>
<dbReference type="NCBIfam" id="NF002528">
    <property type="entry name" value="PRK01966.1-4"/>
    <property type="match status" value="1"/>
</dbReference>
<evidence type="ECO:0000313" key="19">
    <source>
        <dbReference type="Proteomes" id="UP001165341"/>
    </source>
</evidence>
<evidence type="ECO:0000256" key="11">
    <source>
        <dbReference type="ARBA" id="ARBA00023316"/>
    </source>
</evidence>
<keyword evidence="19" id="KW-1185">Reference proteome</keyword>
<dbReference type="InterPro" id="IPR011127">
    <property type="entry name" value="Dala_Dala_lig_N"/>
</dbReference>
<feature type="binding site" evidence="14">
    <location>
        <begin position="200"/>
        <end position="201"/>
    </location>
    <ligand>
        <name>ATP</name>
        <dbReference type="ChEBI" id="CHEBI:30616"/>
    </ligand>
</feature>
<dbReference type="EC" id="6.3.2.4" evidence="12"/>
<dbReference type="PANTHER" id="PTHR23132:SF25">
    <property type="entry name" value="D-ALANINE--D-ALANINE LIGASE A"/>
    <property type="match status" value="1"/>
</dbReference>
<dbReference type="SUPFAM" id="SSF52440">
    <property type="entry name" value="PreATP-grasp domain"/>
    <property type="match status" value="1"/>
</dbReference>
<dbReference type="InterPro" id="IPR013815">
    <property type="entry name" value="ATP_grasp_subdomain_1"/>
</dbReference>
<dbReference type="GO" id="GO:0009252">
    <property type="term" value="P:peptidoglycan biosynthetic process"/>
    <property type="evidence" value="ECO:0007669"/>
    <property type="project" value="UniProtKB-UniRule"/>
</dbReference>
<dbReference type="InterPro" id="IPR016185">
    <property type="entry name" value="PreATP-grasp_dom_sf"/>
</dbReference>